<dbReference type="PANTHER" id="PTHR46333:SF2">
    <property type="entry name" value="CYTOKINESIS PROTEIN 3"/>
    <property type="match status" value="1"/>
</dbReference>
<keyword evidence="1" id="KW-0472">Membrane</keyword>
<proteinExistence type="predicted"/>
<dbReference type="SMART" id="SM00460">
    <property type="entry name" value="TGc"/>
    <property type="match status" value="1"/>
</dbReference>
<dbReference type="EMBL" id="LFVU01000024">
    <property type="protein sequence ID" value="KMT22065.1"/>
    <property type="molecule type" value="Genomic_DNA"/>
</dbReference>
<dbReference type="Proteomes" id="UP000036756">
    <property type="component" value="Unassembled WGS sequence"/>
</dbReference>
<comment type="caution">
    <text evidence="3">The sequence shown here is derived from an EMBL/GenBank/DDBJ whole genome shotgun (WGS) entry which is preliminary data.</text>
</comment>
<keyword evidence="1" id="KW-1133">Transmembrane helix</keyword>
<gene>
    <name evidence="3" type="ORF">CLCY_4c00370</name>
</gene>
<dbReference type="AlphaFoldDB" id="A0A0J8D7Q3"/>
<reference evidence="3 4" key="1">
    <citation type="submission" date="2015-06" db="EMBL/GenBank/DDBJ databases">
        <title>Draft genome sequence of the purine-degrading Clostridium cylindrosporum HC-1 (DSM 605).</title>
        <authorList>
            <person name="Poehlein A."/>
            <person name="Schiel-Bengelsdorf B."/>
            <person name="Bengelsdorf F."/>
            <person name="Daniel R."/>
            <person name="Duerre P."/>
        </authorList>
    </citation>
    <scope>NUCLEOTIDE SEQUENCE [LARGE SCALE GENOMIC DNA]</scope>
    <source>
        <strain evidence="3 4">DSM 605</strain>
    </source>
</reference>
<protein>
    <submittedName>
        <fullName evidence="3">Transglutaminase-like superfamily</fullName>
    </submittedName>
</protein>
<organism evidence="3 4">
    <name type="scientific">Clostridium cylindrosporum DSM 605</name>
    <dbReference type="NCBI Taxonomy" id="1121307"/>
    <lineage>
        <taxon>Bacteria</taxon>
        <taxon>Bacillati</taxon>
        <taxon>Bacillota</taxon>
        <taxon>Clostridia</taxon>
        <taxon>Eubacteriales</taxon>
        <taxon>Clostridiaceae</taxon>
        <taxon>Clostridium</taxon>
    </lineage>
</organism>
<dbReference type="OrthoDB" id="9788327at2"/>
<evidence type="ECO:0000259" key="2">
    <source>
        <dbReference type="SMART" id="SM00460"/>
    </source>
</evidence>
<name>A0A0J8D7Q3_CLOCY</name>
<evidence type="ECO:0000313" key="4">
    <source>
        <dbReference type="Proteomes" id="UP000036756"/>
    </source>
</evidence>
<dbReference type="RefSeq" id="WP_048570168.1">
    <property type="nucleotide sequence ID" value="NZ_LFVU01000024.1"/>
</dbReference>
<accession>A0A0J8D7Q3</accession>
<dbReference type="STRING" id="1121307.CLCY_4c00370"/>
<evidence type="ECO:0000313" key="3">
    <source>
        <dbReference type="EMBL" id="KMT22065.1"/>
    </source>
</evidence>
<feature type="domain" description="Transglutaminase-like" evidence="2">
    <location>
        <begin position="192"/>
        <end position="248"/>
    </location>
</feature>
<feature type="transmembrane region" description="Helical" evidence="1">
    <location>
        <begin position="5"/>
        <end position="22"/>
    </location>
</feature>
<dbReference type="SUPFAM" id="SSF54001">
    <property type="entry name" value="Cysteine proteinases"/>
    <property type="match status" value="1"/>
</dbReference>
<dbReference type="Pfam" id="PF01841">
    <property type="entry name" value="Transglut_core"/>
    <property type="match status" value="1"/>
</dbReference>
<keyword evidence="4" id="KW-1185">Reference proteome</keyword>
<dbReference type="InterPro" id="IPR002931">
    <property type="entry name" value="Transglutaminase-like"/>
</dbReference>
<keyword evidence="1" id="KW-0812">Transmembrane</keyword>
<dbReference type="InterPro" id="IPR038765">
    <property type="entry name" value="Papain-like_cys_pep_sf"/>
</dbReference>
<dbReference type="InterPro" id="IPR052557">
    <property type="entry name" value="CAP/Cytokinesis_protein"/>
</dbReference>
<dbReference type="PANTHER" id="PTHR46333">
    <property type="entry name" value="CYTOKINESIS PROTEIN 3"/>
    <property type="match status" value="1"/>
</dbReference>
<sequence>MVKFFYKAIVFVAIVFGLIYFLPKFVQEELNPILLSQETKGSTTYEVSNYKEYYEAIRLSIKNLEPTINIVFKDNYLKNNRDKVISEANELIRTLGPGNYIRKYSIIHKKSNLYEFYTITYNYEKTISEIKEQSQKVDKITKNVINKITRDNMSDYEKEKVIHNYIVKHTRYDNENFQKNTTPIESHTAYGVFVNKSAVCEGYAIAMKKMLDAANIESLIVIGKADGYDHAWNLVKLDDEWYHVDPTWDDPVYTVNGKIVDILSYEYFNLTDKEMSKTHKWDKKNYPKATAKKYSIKNKKAS</sequence>
<dbReference type="Gene3D" id="3.10.620.30">
    <property type="match status" value="1"/>
</dbReference>
<dbReference type="PATRIC" id="fig|1121307.3.peg.1690"/>
<dbReference type="GO" id="GO:0005737">
    <property type="term" value="C:cytoplasm"/>
    <property type="evidence" value="ECO:0007669"/>
    <property type="project" value="TreeGrafter"/>
</dbReference>
<evidence type="ECO:0000256" key="1">
    <source>
        <dbReference type="SAM" id="Phobius"/>
    </source>
</evidence>